<evidence type="ECO:0000259" key="7">
    <source>
        <dbReference type="Pfam" id="PF00884"/>
    </source>
</evidence>
<dbReference type="SUPFAM" id="SSF53649">
    <property type="entry name" value="Alkaline phosphatase-like"/>
    <property type="match status" value="1"/>
</dbReference>
<dbReference type="PANTHER" id="PTHR42693">
    <property type="entry name" value="ARYLSULFATASE FAMILY MEMBER"/>
    <property type="match status" value="1"/>
</dbReference>
<dbReference type="InterPro" id="IPR000917">
    <property type="entry name" value="Sulfatase_N"/>
</dbReference>
<evidence type="ECO:0000256" key="2">
    <source>
        <dbReference type="ARBA" id="ARBA00008779"/>
    </source>
</evidence>
<evidence type="ECO:0000256" key="5">
    <source>
        <dbReference type="ARBA" id="ARBA00022801"/>
    </source>
</evidence>
<keyword evidence="3" id="KW-0479">Metal-binding</keyword>
<keyword evidence="5" id="KW-0378">Hydrolase</keyword>
<dbReference type="Gene3D" id="3.30.1120.10">
    <property type="match status" value="1"/>
</dbReference>
<evidence type="ECO:0000256" key="3">
    <source>
        <dbReference type="ARBA" id="ARBA00022723"/>
    </source>
</evidence>
<sequence length="507" mass="56730">MNSLKNRVRQPILVMILCFTIFSVAQDFKESKPPNIIFFLVDDMGWQDTSLPFWKEKTHLNQKFHTPNMEKLASQGMMFTQAYANSICSPSRTSLMTGMNAARHKVTNWTLRKNQTVDAKDDLLEFPDWNLNGLQPASVDNISRTISATTLPEILQKNGYFTIHCGKAHWGAEGTPGANPLNLGFDINIAGHFAGGVGSFEGIHDFSAAWRNGDLIWDVPGMNEYHGKDIHLTDVLTIEAKDAVGKALEEEKPFYLYMSHYAVHQPWAPHKPFYQKYIDMGLDESAALYASMTEGMDKSLGELMSFLEEKGIGDNTVILFMSDNGGVGGSSFPLNSGKGSAYEGGIREPMIVKWPGVVEEGSVCKEYLVIDDYFPTILEIAGIEEYQTKQIVDGKSFVPMLKKEGTTADGRDLFWHFPNKWGGRGPGIGTTSTIRSGNWKLVYWYKDHNFELFNIPNDIGEKYNMALQYPEKVKELASKLGSFLREVDATLPINKSSGKPVPYPDEI</sequence>
<dbReference type="PANTHER" id="PTHR42693:SF42">
    <property type="entry name" value="ARYLSULFATASE G"/>
    <property type="match status" value="1"/>
</dbReference>
<dbReference type="InterPro" id="IPR050738">
    <property type="entry name" value="Sulfatase"/>
</dbReference>
<dbReference type="OrthoDB" id="9765065at2"/>
<name>A0A1M4W1C0_9FLAO</name>
<dbReference type="Pfam" id="PF00884">
    <property type="entry name" value="Sulfatase"/>
    <property type="match status" value="1"/>
</dbReference>
<evidence type="ECO:0000256" key="4">
    <source>
        <dbReference type="ARBA" id="ARBA00022729"/>
    </source>
</evidence>
<dbReference type="InterPro" id="IPR024607">
    <property type="entry name" value="Sulfatase_CS"/>
</dbReference>
<keyword evidence="4" id="KW-0732">Signal</keyword>
<dbReference type="GO" id="GO:0004065">
    <property type="term" value="F:arylsulfatase activity"/>
    <property type="evidence" value="ECO:0007669"/>
    <property type="project" value="TreeGrafter"/>
</dbReference>
<comment type="similarity">
    <text evidence="2">Belongs to the sulfatase family.</text>
</comment>
<dbReference type="GO" id="GO:0046872">
    <property type="term" value="F:metal ion binding"/>
    <property type="evidence" value="ECO:0007669"/>
    <property type="project" value="UniProtKB-KW"/>
</dbReference>
<comment type="cofactor">
    <cofactor evidence="1">
        <name>Ca(2+)</name>
        <dbReference type="ChEBI" id="CHEBI:29108"/>
    </cofactor>
</comment>
<evidence type="ECO:0000256" key="1">
    <source>
        <dbReference type="ARBA" id="ARBA00001913"/>
    </source>
</evidence>
<evidence type="ECO:0000313" key="8">
    <source>
        <dbReference type="EMBL" id="SHE75006.1"/>
    </source>
</evidence>
<dbReference type="AlphaFoldDB" id="A0A1M4W1C0"/>
<keyword evidence="6" id="KW-0106">Calcium</keyword>
<feature type="domain" description="Sulfatase N-terminal" evidence="7">
    <location>
        <begin position="34"/>
        <end position="383"/>
    </location>
</feature>
<protein>
    <submittedName>
        <fullName evidence="8">Arylsulfatase A</fullName>
    </submittedName>
</protein>
<keyword evidence="9" id="KW-1185">Reference proteome</keyword>
<dbReference type="Proteomes" id="UP000184406">
    <property type="component" value="Unassembled WGS sequence"/>
</dbReference>
<dbReference type="PROSITE" id="PS00523">
    <property type="entry name" value="SULFATASE_1"/>
    <property type="match status" value="1"/>
</dbReference>
<organism evidence="8 9">
    <name type="scientific">Arenibacter palladensis</name>
    <dbReference type="NCBI Taxonomy" id="237373"/>
    <lineage>
        <taxon>Bacteria</taxon>
        <taxon>Pseudomonadati</taxon>
        <taxon>Bacteroidota</taxon>
        <taxon>Flavobacteriia</taxon>
        <taxon>Flavobacteriales</taxon>
        <taxon>Flavobacteriaceae</taxon>
        <taxon>Arenibacter</taxon>
    </lineage>
</organism>
<reference evidence="9" key="1">
    <citation type="submission" date="2016-11" db="EMBL/GenBank/DDBJ databases">
        <authorList>
            <person name="Varghese N."/>
            <person name="Submissions S."/>
        </authorList>
    </citation>
    <scope>NUCLEOTIDE SEQUENCE [LARGE SCALE GENOMIC DNA]</scope>
    <source>
        <strain evidence="9">DSM 17539</strain>
    </source>
</reference>
<proteinExistence type="inferred from homology"/>
<dbReference type="InterPro" id="IPR017850">
    <property type="entry name" value="Alkaline_phosphatase_core_sf"/>
</dbReference>
<dbReference type="Gene3D" id="3.40.720.10">
    <property type="entry name" value="Alkaline Phosphatase, subunit A"/>
    <property type="match status" value="1"/>
</dbReference>
<accession>A0A1M4W1C0</accession>
<dbReference type="EMBL" id="FQUX01000001">
    <property type="protein sequence ID" value="SHE75006.1"/>
    <property type="molecule type" value="Genomic_DNA"/>
</dbReference>
<dbReference type="RefSeq" id="WP_072860711.1">
    <property type="nucleotide sequence ID" value="NZ_FQUX01000001.1"/>
</dbReference>
<dbReference type="CDD" id="cd16144">
    <property type="entry name" value="ARS_like"/>
    <property type="match status" value="1"/>
</dbReference>
<gene>
    <name evidence="8" type="ORF">SAMN03080594_1011169</name>
</gene>
<evidence type="ECO:0000313" key="9">
    <source>
        <dbReference type="Proteomes" id="UP000184406"/>
    </source>
</evidence>
<evidence type="ECO:0000256" key="6">
    <source>
        <dbReference type="ARBA" id="ARBA00022837"/>
    </source>
</evidence>